<sequence>MEASGKHGHALLSAPRQGSSGDGRDNGMLLQIGEDGLCLVLRPPWPRHGRSSGSLSVHRRSRFHKHRQRLVLFKRVNMGHKDSYVRYPDDRHDRLWEPISPVGPFDSYNITLVALSNSTLPPILNAFEIYSTLSDANVPSNDDDVNAMMSIKACVSIPPRITTLNLSSSGLTGEITKSFASLGAIEYLDLSYNNLTGTIPAVLAELTSLKLLDLTMNQLNGSIPSSLLEKSQNGFLTLRIEGNPYLCQNGTSCKVTPSSKKKITTPVIVILCIVPVTIVLVVILIICRLKRQGLRKGTTVKPQNEGFSNQAKDHRHDTLQLENRQFTYMELKNITNNFQKVLGKGGFGTVFYGCLEDGTEVAVKMRSQGSSQGTDQFLAEAQHLTRVHHRTLVSMVGYCNDGDYLALVYEYMAQGTLQDHLRGRTHSTRPLSWRQRLLIAVEAAEGLEYLHKGCKPALIHRDVKTANILLSEKLEAKIADFGLSKAFQSEINTHVSTAVVGTPGYLDPEYYNTFQISEKSDVYSFGVVLLELITGQPPIVQSAENAHIVQRVRLRLGRGNIEDVVDVNLQGNYDVNSVWKCADIALKCTSQASHQRPTMADVVTQLKESLELETSCDRTENLVTCSDNLYTEVSSKSDNSALELENFARMSEIHKKSSSFSQLHRSSSHRKGKEEEGMAAMGRVAPASRKTWVFFLWLEVVLVTVGVGDHTRNTDVNISDVTRTHETEVITVALAGYVSVCLVNKDNGTPFISSLELRPLTLYPAATDSVALVKYFRVDFGGSIELRFPDDPYDRIWTPFNDDDKWTRIRITSLVQSRLDDLFEVPSADGRRPRQLYRGRAVLLVGFA</sequence>
<keyword evidence="7 20" id="KW-0812">Transmembrane</keyword>
<feature type="region of interest" description="Disordered" evidence="19">
    <location>
        <begin position="1"/>
        <end position="27"/>
    </location>
</feature>
<keyword evidence="15" id="KW-0675">Receptor</keyword>
<evidence type="ECO:0000256" key="19">
    <source>
        <dbReference type="SAM" id="MobiDB-lite"/>
    </source>
</evidence>
<keyword evidence="13 20" id="KW-1133">Transmembrane helix</keyword>
<keyword evidence="5" id="KW-0433">Leucine-rich repeat</keyword>
<protein>
    <recommendedName>
        <fullName evidence="2">non-specific serine/threonine protein kinase</fullName>
        <ecNumber evidence="2">2.7.11.1</ecNumber>
    </recommendedName>
</protein>
<dbReference type="FunFam" id="3.30.200.20:FF:000394">
    <property type="entry name" value="Leucine-rich repeat receptor-like protein kinase"/>
    <property type="match status" value="1"/>
</dbReference>
<keyword evidence="3" id="KW-0723">Serine/threonine-protein kinase</keyword>
<dbReference type="InterPro" id="IPR000719">
    <property type="entry name" value="Prot_kinase_dom"/>
</dbReference>
<dbReference type="SUPFAM" id="SSF56112">
    <property type="entry name" value="Protein kinase-like (PK-like)"/>
    <property type="match status" value="1"/>
</dbReference>
<keyword evidence="10 18" id="KW-0547">Nucleotide-binding</keyword>
<dbReference type="EC" id="2.7.11.1" evidence="2"/>
<dbReference type="EMBL" id="JAQQAF010000009">
    <property type="protein sequence ID" value="KAJ8458590.1"/>
    <property type="molecule type" value="Genomic_DNA"/>
</dbReference>
<feature type="transmembrane region" description="Helical" evidence="20">
    <location>
        <begin position="267"/>
        <end position="287"/>
    </location>
</feature>
<dbReference type="Pfam" id="PF13855">
    <property type="entry name" value="LRR_8"/>
    <property type="match status" value="1"/>
</dbReference>
<evidence type="ECO:0000256" key="17">
    <source>
        <dbReference type="ARBA" id="ARBA00048679"/>
    </source>
</evidence>
<dbReference type="InterPro" id="IPR024788">
    <property type="entry name" value="Malectin-like_Carb-bd_dom"/>
</dbReference>
<dbReference type="InterPro" id="IPR001245">
    <property type="entry name" value="Ser-Thr/Tyr_kinase_cat_dom"/>
</dbReference>
<evidence type="ECO:0000256" key="5">
    <source>
        <dbReference type="ARBA" id="ARBA00022614"/>
    </source>
</evidence>
<organism evidence="22 23">
    <name type="scientific">Ensete ventricosum</name>
    <name type="common">Abyssinian banana</name>
    <name type="synonym">Musa ensete</name>
    <dbReference type="NCBI Taxonomy" id="4639"/>
    <lineage>
        <taxon>Eukaryota</taxon>
        <taxon>Viridiplantae</taxon>
        <taxon>Streptophyta</taxon>
        <taxon>Embryophyta</taxon>
        <taxon>Tracheophyta</taxon>
        <taxon>Spermatophyta</taxon>
        <taxon>Magnoliopsida</taxon>
        <taxon>Liliopsida</taxon>
        <taxon>Zingiberales</taxon>
        <taxon>Musaceae</taxon>
        <taxon>Ensete</taxon>
    </lineage>
</organism>
<evidence type="ECO:0000256" key="20">
    <source>
        <dbReference type="SAM" id="Phobius"/>
    </source>
</evidence>
<keyword evidence="11" id="KW-0418">Kinase</keyword>
<dbReference type="SUPFAM" id="SSF52058">
    <property type="entry name" value="L domain-like"/>
    <property type="match status" value="1"/>
</dbReference>
<dbReference type="Gene3D" id="3.80.10.10">
    <property type="entry name" value="Ribonuclease Inhibitor"/>
    <property type="match status" value="1"/>
</dbReference>
<evidence type="ECO:0000256" key="16">
    <source>
        <dbReference type="ARBA" id="ARBA00047899"/>
    </source>
</evidence>
<keyword evidence="23" id="KW-1185">Reference proteome</keyword>
<evidence type="ECO:0000256" key="2">
    <source>
        <dbReference type="ARBA" id="ARBA00012513"/>
    </source>
</evidence>
<dbReference type="Gene3D" id="1.10.510.10">
    <property type="entry name" value="Transferase(Phosphotransferase) domain 1"/>
    <property type="match status" value="1"/>
</dbReference>
<dbReference type="PANTHER" id="PTHR45631:SF202">
    <property type="entry name" value="SENESCENCE-INDUCED RECEPTOR-LIKE SERINE_THREONINE-PROTEIN KINASE"/>
    <property type="match status" value="1"/>
</dbReference>
<evidence type="ECO:0000256" key="6">
    <source>
        <dbReference type="ARBA" id="ARBA00022679"/>
    </source>
</evidence>
<keyword evidence="12 18" id="KW-0067">ATP-binding</keyword>
<dbReference type="InterPro" id="IPR017441">
    <property type="entry name" value="Protein_kinase_ATP_BS"/>
</dbReference>
<dbReference type="InterPro" id="IPR032675">
    <property type="entry name" value="LRR_dom_sf"/>
</dbReference>
<comment type="catalytic activity">
    <reaction evidence="17">
        <text>L-seryl-[protein] + ATP = O-phospho-L-seryl-[protein] + ADP + H(+)</text>
        <dbReference type="Rhea" id="RHEA:17989"/>
        <dbReference type="Rhea" id="RHEA-COMP:9863"/>
        <dbReference type="Rhea" id="RHEA-COMP:11604"/>
        <dbReference type="ChEBI" id="CHEBI:15378"/>
        <dbReference type="ChEBI" id="CHEBI:29999"/>
        <dbReference type="ChEBI" id="CHEBI:30616"/>
        <dbReference type="ChEBI" id="CHEBI:83421"/>
        <dbReference type="ChEBI" id="CHEBI:456216"/>
        <dbReference type="EC" id="2.7.11.1"/>
    </reaction>
</comment>
<evidence type="ECO:0000256" key="18">
    <source>
        <dbReference type="PROSITE-ProRule" id="PRU10141"/>
    </source>
</evidence>
<keyword evidence="6" id="KW-0808">Transferase</keyword>
<dbReference type="GO" id="GO:0005524">
    <property type="term" value="F:ATP binding"/>
    <property type="evidence" value="ECO:0007669"/>
    <property type="project" value="UniProtKB-UniRule"/>
</dbReference>
<dbReference type="FunFam" id="3.80.10.10:FF:000129">
    <property type="entry name" value="Leucine-rich repeat receptor-like kinase"/>
    <property type="match status" value="1"/>
</dbReference>
<reference evidence="22 23" key="1">
    <citation type="submission" date="2022-12" db="EMBL/GenBank/DDBJ databases">
        <title>Chromosome-scale assembly of the Ensete ventricosum genome.</title>
        <authorList>
            <person name="Dussert Y."/>
            <person name="Stocks J."/>
            <person name="Wendawek A."/>
            <person name="Woldeyes F."/>
            <person name="Nichols R.A."/>
            <person name="Borrell J.S."/>
        </authorList>
    </citation>
    <scope>NUCLEOTIDE SEQUENCE [LARGE SCALE GENOMIC DNA]</scope>
    <source>
        <strain evidence="23">cv. Maze</strain>
        <tissue evidence="22">Seeds</tissue>
    </source>
</reference>
<evidence type="ECO:0000259" key="21">
    <source>
        <dbReference type="PROSITE" id="PS50011"/>
    </source>
</evidence>
<keyword evidence="14 20" id="KW-0472">Membrane</keyword>
<proteinExistence type="predicted"/>
<dbReference type="GO" id="GO:0005886">
    <property type="term" value="C:plasma membrane"/>
    <property type="evidence" value="ECO:0007669"/>
    <property type="project" value="UniProtKB-SubCell"/>
</dbReference>
<evidence type="ECO:0000256" key="1">
    <source>
        <dbReference type="ARBA" id="ARBA00004162"/>
    </source>
</evidence>
<feature type="domain" description="Protein kinase" evidence="21">
    <location>
        <begin position="336"/>
        <end position="610"/>
    </location>
</feature>
<dbReference type="CDD" id="cd14066">
    <property type="entry name" value="STKc_IRAK"/>
    <property type="match status" value="1"/>
</dbReference>
<dbReference type="Pfam" id="PF07714">
    <property type="entry name" value="PK_Tyr_Ser-Thr"/>
    <property type="match status" value="1"/>
</dbReference>
<dbReference type="PRINTS" id="PR00019">
    <property type="entry name" value="LEURICHRPT"/>
</dbReference>
<evidence type="ECO:0000256" key="11">
    <source>
        <dbReference type="ARBA" id="ARBA00022777"/>
    </source>
</evidence>
<evidence type="ECO:0000313" key="23">
    <source>
        <dbReference type="Proteomes" id="UP001222027"/>
    </source>
</evidence>
<dbReference type="GO" id="GO:0004674">
    <property type="term" value="F:protein serine/threonine kinase activity"/>
    <property type="evidence" value="ECO:0007669"/>
    <property type="project" value="UniProtKB-KW"/>
</dbReference>
<feature type="binding site" evidence="18">
    <location>
        <position position="364"/>
    </location>
    <ligand>
        <name>ATP</name>
        <dbReference type="ChEBI" id="CHEBI:30616"/>
    </ligand>
</feature>
<dbReference type="PROSITE" id="PS50011">
    <property type="entry name" value="PROTEIN_KINASE_DOM"/>
    <property type="match status" value="1"/>
</dbReference>
<dbReference type="FunFam" id="1.10.510.10:FF:000146">
    <property type="entry name" value="LRR receptor-like serine/threonine-protein kinase IOS1"/>
    <property type="match status" value="1"/>
</dbReference>
<gene>
    <name evidence="22" type="ORF">OPV22_031516</name>
</gene>
<keyword evidence="9" id="KW-0677">Repeat</keyword>
<evidence type="ECO:0000256" key="12">
    <source>
        <dbReference type="ARBA" id="ARBA00022840"/>
    </source>
</evidence>
<dbReference type="PROSITE" id="PS00107">
    <property type="entry name" value="PROTEIN_KINASE_ATP"/>
    <property type="match status" value="1"/>
</dbReference>
<dbReference type="SMART" id="SM00220">
    <property type="entry name" value="S_TKc"/>
    <property type="match status" value="1"/>
</dbReference>
<evidence type="ECO:0000256" key="14">
    <source>
        <dbReference type="ARBA" id="ARBA00023136"/>
    </source>
</evidence>
<evidence type="ECO:0000256" key="9">
    <source>
        <dbReference type="ARBA" id="ARBA00022737"/>
    </source>
</evidence>
<evidence type="ECO:0000256" key="8">
    <source>
        <dbReference type="ARBA" id="ARBA00022729"/>
    </source>
</evidence>
<comment type="catalytic activity">
    <reaction evidence="16">
        <text>L-threonyl-[protein] + ATP = O-phospho-L-threonyl-[protein] + ADP + H(+)</text>
        <dbReference type="Rhea" id="RHEA:46608"/>
        <dbReference type="Rhea" id="RHEA-COMP:11060"/>
        <dbReference type="Rhea" id="RHEA-COMP:11605"/>
        <dbReference type="ChEBI" id="CHEBI:15378"/>
        <dbReference type="ChEBI" id="CHEBI:30013"/>
        <dbReference type="ChEBI" id="CHEBI:30616"/>
        <dbReference type="ChEBI" id="CHEBI:61977"/>
        <dbReference type="ChEBI" id="CHEBI:456216"/>
        <dbReference type="EC" id="2.7.11.1"/>
    </reaction>
</comment>
<dbReference type="AlphaFoldDB" id="A0AAV8P0L0"/>
<dbReference type="InterPro" id="IPR011009">
    <property type="entry name" value="Kinase-like_dom_sf"/>
</dbReference>
<comment type="subcellular location">
    <subcellularLocation>
        <location evidence="1">Cell membrane</location>
        <topology evidence="1">Single-pass membrane protein</topology>
    </subcellularLocation>
</comment>
<dbReference type="PROSITE" id="PS00108">
    <property type="entry name" value="PROTEIN_KINASE_ST"/>
    <property type="match status" value="1"/>
</dbReference>
<comment type="caution">
    <text evidence="22">The sequence shown here is derived from an EMBL/GenBank/DDBJ whole genome shotgun (WGS) entry which is preliminary data.</text>
</comment>
<accession>A0AAV8P0L0</accession>
<dbReference type="Gene3D" id="3.30.200.20">
    <property type="entry name" value="Phosphorylase Kinase, domain 1"/>
    <property type="match status" value="1"/>
</dbReference>
<evidence type="ECO:0000256" key="4">
    <source>
        <dbReference type="ARBA" id="ARBA00022553"/>
    </source>
</evidence>
<evidence type="ECO:0000256" key="10">
    <source>
        <dbReference type="ARBA" id="ARBA00022741"/>
    </source>
</evidence>
<dbReference type="Pfam" id="PF12819">
    <property type="entry name" value="Malectin_like"/>
    <property type="match status" value="1"/>
</dbReference>
<keyword evidence="8" id="KW-0732">Signal</keyword>
<evidence type="ECO:0000256" key="3">
    <source>
        <dbReference type="ARBA" id="ARBA00022527"/>
    </source>
</evidence>
<evidence type="ECO:0000256" key="15">
    <source>
        <dbReference type="ARBA" id="ARBA00023170"/>
    </source>
</evidence>
<name>A0AAV8P0L0_ENSVE</name>
<evidence type="ECO:0000256" key="13">
    <source>
        <dbReference type="ARBA" id="ARBA00022989"/>
    </source>
</evidence>
<keyword evidence="4" id="KW-0597">Phosphoprotein</keyword>
<dbReference type="Proteomes" id="UP001222027">
    <property type="component" value="Unassembled WGS sequence"/>
</dbReference>
<dbReference type="InterPro" id="IPR001611">
    <property type="entry name" value="Leu-rich_rpt"/>
</dbReference>
<evidence type="ECO:0000313" key="22">
    <source>
        <dbReference type="EMBL" id="KAJ8458590.1"/>
    </source>
</evidence>
<dbReference type="PANTHER" id="PTHR45631">
    <property type="entry name" value="OS07G0107800 PROTEIN-RELATED"/>
    <property type="match status" value="1"/>
</dbReference>
<dbReference type="InterPro" id="IPR008271">
    <property type="entry name" value="Ser/Thr_kinase_AS"/>
</dbReference>
<evidence type="ECO:0000256" key="7">
    <source>
        <dbReference type="ARBA" id="ARBA00022692"/>
    </source>
</evidence>